<organism evidence="1 2">
    <name type="scientific">Dreissena polymorpha</name>
    <name type="common">Zebra mussel</name>
    <name type="synonym">Mytilus polymorpha</name>
    <dbReference type="NCBI Taxonomy" id="45954"/>
    <lineage>
        <taxon>Eukaryota</taxon>
        <taxon>Metazoa</taxon>
        <taxon>Spiralia</taxon>
        <taxon>Lophotrochozoa</taxon>
        <taxon>Mollusca</taxon>
        <taxon>Bivalvia</taxon>
        <taxon>Autobranchia</taxon>
        <taxon>Heteroconchia</taxon>
        <taxon>Euheterodonta</taxon>
        <taxon>Imparidentia</taxon>
        <taxon>Neoheterodontei</taxon>
        <taxon>Myida</taxon>
        <taxon>Dreissenoidea</taxon>
        <taxon>Dreissenidae</taxon>
        <taxon>Dreissena</taxon>
    </lineage>
</organism>
<proteinExistence type="predicted"/>
<dbReference type="EMBL" id="JAIWYP010000010">
    <property type="protein sequence ID" value="KAH3753955.1"/>
    <property type="molecule type" value="Genomic_DNA"/>
</dbReference>
<sequence length="92" mass="10342">MPVEWQVKPVACRVRQEGPLVKLADGLARQVEQLVALNPGWPGQALISKNSSGWYRKWQRACKGAQLVDLLRRRSTCLESSLPLETRSQEAT</sequence>
<accession>A0A9D4IA33</accession>
<reference evidence="1" key="1">
    <citation type="journal article" date="2019" name="bioRxiv">
        <title>The Genome of the Zebra Mussel, Dreissena polymorpha: A Resource for Invasive Species Research.</title>
        <authorList>
            <person name="McCartney M.A."/>
            <person name="Auch B."/>
            <person name="Kono T."/>
            <person name="Mallez S."/>
            <person name="Zhang Y."/>
            <person name="Obille A."/>
            <person name="Becker A."/>
            <person name="Abrahante J.E."/>
            <person name="Garbe J."/>
            <person name="Badalamenti J.P."/>
            <person name="Herman A."/>
            <person name="Mangelson H."/>
            <person name="Liachko I."/>
            <person name="Sullivan S."/>
            <person name="Sone E.D."/>
            <person name="Koren S."/>
            <person name="Silverstein K.A.T."/>
            <person name="Beckman K.B."/>
            <person name="Gohl D.M."/>
        </authorList>
    </citation>
    <scope>NUCLEOTIDE SEQUENCE</scope>
    <source>
        <strain evidence="1">Duluth1</strain>
        <tissue evidence="1">Whole animal</tissue>
    </source>
</reference>
<name>A0A9D4IA33_DREPO</name>
<protein>
    <submittedName>
        <fullName evidence="1">Uncharacterized protein</fullName>
    </submittedName>
</protein>
<gene>
    <name evidence="1" type="ORF">DPMN_188610</name>
</gene>
<evidence type="ECO:0000313" key="1">
    <source>
        <dbReference type="EMBL" id="KAH3753955.1"/>
    </source>
</evidence>
<comment type="caution">
    <text evidence="1">The sequence shown here is derived from an EMBL/GenBank/DDBJ whole genome shotgun (WGS) entry which is preliminary data.</text>
</comment>
<evidence type="ECO:0000313" key="2">
    <source>
        <dbReference type="Proteomes" id="UP000828390"/>
    </source>
</evidence>
<keyword evidence="2" id="KW-1185">Reference proteome</keyword>
<dbReference type="AlphaFoldDB" id="A0A9D4IA33"/>
<reference evidence="1" key="2">
    <citation type="submission" date="2020-11" db="EMBL/GenBank/DDBJ databases">
        <authorList>
            <person name="McCartney M.A."/>
            <person name="Auch B."/>
            <person name="Kono T."/>
            <person name="Mallez S."/>
            <person name="Becker A."/>
            <person name="Gohl D.M."/>
            <person name="Silverstein K.A.T."/>
            <person name="Koren S."/>
            <person name="Bechman K.B."/>
            <person name="Herman A."/>
            <person name="Abrahante J.E."/>
            <person name="Garbe J."/>
        </authorList>
    </citation>
    <scope>NUCLEOTIDE SEQUENCE</scope>
    <source>
        <strain evidence="1">Duluth1</strain>
        <tissue evidence="1">Whole animal</tissue>
    </source>
</reference>
<dbReference type="Proteomes" id="UP000828390">
    <property type="component" value="Unassembled WGS sequence"/>
</dbReference>